<evidence type="ECO:0000256" key="6">
    <source>
        <dbReference type="ARBA" id="ARBA00022605"/>
    </source>
</evidence>
<dbReference type="CDD" id="cd12188">
    <property type="entry name" value="SDH"/>
    <property type="match status" value="1"/>
</dbReference>
<dbReference type="InterPro" id="IPR036291">
    <property type="entry name" value="NAD(P)-bd_dom_sf"/>
</dbReference>
<dbReference type="SMART" id="SM01002">
    <property type="entry name" value="AlaDh_PNT_C"/>
    <property type="match status" value="1"/>
</dbReference>
<feature type="domain" description="Alanine dehydrogenase/pyridine nucleotide transhydrogenase NAD(H)-binding" evidence="14">
    <location>
        <begin position="166"/>
        <end position="288"/>
    </location>
</feature>
<dbReference type="GO" id="GO:0019878">
    <property type="term" value="P:lysine biosynthetic process via aminoadipic acid"/>
    <property type="evidence" value="ECO:0007669"/>
    <property type="project" value="UniProtKB-UniPathway"/>
</dbReference>
<dbReference type="PIRSF" id="PIRSF018250">
    <property type="entry name" value="Saccharopine_DH_Lys"/>
    <property type="match status" value="1"/>
</dbReference>
<dbReference type="OrthoDB" id="502334at2"/>
<accession>A0A4R6SDI8</accession>
<evidence type="ECO:0000256" key="13">
    <source>
        <dbReference type="PIRSR" id="PIRSR018250-3"/>
    </source>
</evidence>
<feature type="binding site" evidence="13">
    <location>
        <position position="209"/>
    </location>
    <ligand>
        <name>NAD(+)</name>
        <dbReference type="ChEBI" id="CHEBI:57540"/>
    </ligand>
</feature>
<name>A0A4R6SDI8_LABRH</name>
<feature type="binding site" evidence="13">
    <location>
        <position position="127"/>
    </location>
    <ligand>
        <name>NAD(+)</name>
        <dbReference type="ChEBI" id="CHEBI:57540"/>
    </ligand>
</feature>
<dbReference type="PANTHER" id="PTHR11133">
    <property type="entry name" value="SACCHAROPINE DEHYDROGENASE"/>
    <property type="match status" value="1"/>
</dbReference>
<evidence type="ECO:0000256" key="7">
    <source>
        <dbReference type="ARBA" id="ARBA00023002"/>
    </source>
</evidence>
<dbReference type="AlphaFoldDB" id="A0A4R6SDI8"/>
<feature type="binding site" evidence="13">
    <location>
        <position position="205"/>
    </location>
    <ligand>
        <name>NAD(+)</name>
        <dbReference type="ChEBI" id="CHEBI:57540"/>
    </ligand>
</feature>
<dbReference type="RefSeq" id="WP_133851284.1">
    <property type="nucleotide sequence ID" value="NZ_SNXZ01000003.1"/>
</dbReference>
<dbReference type="InterPro" id="IPR007698">
    <property type="entry name" value="AlaDH/PNT_NAD(H)-bd"/>
</dbReference>
<comment type="catalytic activity">
    <reaction evidence="11">
        <text>L-saccharopine + NAD(+) + H2O = L-lysine + 2-oxoglutarate + NADH + H(+)</text>
        <dbReference type="Rhea" id="RHEA:12440"/>
        <dbReference type="ChEBI" id="CHEBI:15377"/>
        <dbReference type="ChEBI" id="CHEBI:15378"/>
        <dbReference type="ChEBI" id="CHEBI:16810"/>
        <dbReference type="ChEBI" id="CHEBI:32551"/>
        <dbReference type="ChEBI" id="CHEBI:57540"/>
        <dbReference type="ChEBI" id="CHEBI:57945"/>
        <dbReference type="ChEBI" id="CHEBI:57951"/>
        <dbReference type="EC" id="1.5.1.7"/>
    </reaction>
</comment>
<dbReference type="Proteomes" id="UP000295444">
    <property type="component" value="Unassembled WGS sequence"/>
</dbReference>
<evidence type="ECO:0000259" key="15">
    <source>
        <dbReference type="SMART" id="SM01003"/>
    </source>
</evidence>
<evidence type="ECO:0000256" key="1">
    <source>
        <dbReference type="ARBA" id="ARBA00004884"/>
    </source>
</evidence>
<proteinExistence type="inferred from homology"/>
<gene>
    <name evidence="16" type="ORF">EV186_1031180</name>
</gene>
<keyword evidence="7" id="KW-0560">Oxidoreductase</keyword>
<keyword evidence="6" id="KW-0028">Amino-acid biosynthesis</keyword>
<comment type="caution">
    <text evidence="16">The sequence shown here is derived from an EMBL/GenBank/DDBJ whole genome shotgun (WGS) entry which is preliminary data.</text>
</comment>
<dbReference type="InterPro" id="IPR051168">
    <property type="entry name" value="AASS"/>
</dbReference>
<feature type="active site" description="Proton acceptor" evidence="12">
    <location>
        <position position="75"/>
    </location>
</feature>
<keyword evidence="8 13" id="KW-0520">NAD</keyword>
<evidence type="ECO:0000256" key="5">
    <source>
        <dbReference type="ARBA" id="ARBA00021221"/>
    </source>
</evidence>
<reference evidence="16 17" key="1">
    <citation type="submission" date="2019-03" db="EMBL/GenBank/DDBJ databases">
        <title>Genomic Encyclopedia of Type Strains, Phase IV (KMG-IV): sequencing the most valuable type-strain genomes for metagenomic binning, comparative biology and taxonomic classification.</title>
        <authorList>
            <person name="Goeker M."/>
        </authorList>
    </citation>
    <scope>NUCLEOTIDE SEQUENCE [LARGE SCALE GENOMIC DNA]</scope>
    <source>
        <strain evidence="16 17">DSM 45361</strain>
    </source>
</reference>
<sequence length="341" mass="36045">MTEIWIRHETRSTERRAPVVPADAATLVEAGLTVTVEESPQRAFPIADYAAAGCAVAPAGSWVDAPEAAFVVGLKELPDGPPSLVHRHVMFGHAFKGQVGGAELLARFVAGGGALLDLEYLTDADGRRLAAFGYWAGYIGAALAVLQARGVLPVPVTPWSRAELDAMISGQGDGLLALVTGALGRSGRGACDALVAAGIEPTRWDLAETRVLDHEALLDHDILVNGVLVTKPTPPFVTRELLAGAHRLSVIADVTVDVTSSLNVLPIYDEVTTWDAPVREAAGVDLIAIDNLPSLLPVEASTTFSAELAPQLLRLDDGDAWQRCLRTYQEAISARPNSSLD</sequence>
<feature type="binding site" evidence="13">
    <location>
        <position position="254"/>
    </location>
    <ligand>
        <name>NAD(+)</name>
        <dbReference type="ChEBI" id="CHEBI:57540"/>
    </ligand>
</feature>
<comment type="pathway">
    <text evidence="1">Amino-acid biosynthesis; L-lysine biosynthesis via AAA pathway; L-lysine from L-alpha-aminoadipate (fungal route): step 3/3.</text>
</comment>
<evidence type="ECO:0000259" key="14">
    <source>
        <dbReference type="SMART" id="SM01002"/>
    </source>
</evidence>
<protein>
    <recommendedName>
        <fullName evidence="5">Saccharopine dehydrogenase [NAD(+), L-lysine-forming]</fullName>
        <ecNumber evidence="4">1.5.1.7</ecNumber>
    </recommendedName>
    <alternativeName>
        <fullName evidence="10">Lysine--2-oxoglutarate reductase</fullName>
    </alternativeName>
</protein>
<evidence type="ECO:0000256" key="2">
    <source>
        <dbReference type="ARBA" id="ARBA00005689"/>
    </source>
</evidence>
<dbReference type="GO" id="GO:0004754">
    <property type="term" value="F:saccharopine dehydrogenase (NAD+, L-lysine-forming) activity"/>
    <property type="evidence" value="ECO:0007669"/>
    <property type="project" value="UniProtKB-EC"/>
</dbReference>
<dbReference type="InterPro" id="IPR027281">
    <property type="entry name" value="Lys1"/>
</dbReference>
<comment type="subunit">
    <text evidence="3">Monomer.</text>
</comment>
<dbReference type="EC" id="1.5.1.7" evidence="4"/>
<evidence type="ECO:0000256" key="3">
    <source>
        <dbReference type="ARBA" id="ARBA00011245"/>
    </source>
</evidence>
<dbReference type="Pfam" id="PF01262">
    <property type="entry name" value="AlaDh_PNT_C"/>
    <property type="match status" value="1"/>
</dbReference>
<evidence type="ECO:0000256" key="4">
    <source>
        <dbReference type="ARBA" id="ARBA00012847"/>
    </source>
</evidence>
<dbReference type="SMART" id="SM01003">
    <property type="entry name" value="AlaDh_PNT_N"/>
    <property type="match status" value="1"/>
</dbReference>
<comment type="similarity">
    <text evidence="2">Belongs to the AlaDH/PNT family.</text>
</comment>
<dbReference type="Gene3D" id="3.40.50.720">
    <property type="entry name" value="NAD(P)-binding Rossmann-like Domain"/>
    <property type="match status" value="2"/>
</dbReference>
<feature type="binding site" evidence="13">
    <location>
        <begin position="289"/>
        <end position="292"/>
    </location>
    <ligand>
        <name>NAD(+)</name>
        <dbReference type="ChEBI" id="CHEBI:57540"/>
    </ligand>
</feature>
<evidence type="ECO:0000313" key="17">
    <source>
        <dbReference type="Proteomes" id="UP000295444"/>
    </source>
</evidence>
<evidence type="ECO:0000313" key="16">
    <source>
        <dbReference type="EMBL" id="TDP98199.1"/>
    </source>
</evidence>
<evidence type="ECO:0000256" key="10">
    <source>
        <dbReference type="ARBA" id="ARBA00033228"/>
    </source>
</evidence>
<keyword evidence="9" id="KW-1015">Disulfide bond</keyword>
<dbReference type="SUPFAM" id="SSF52283">
    <property type="entry name" value="Formate/glycerate dehydrogenase catalytic domain-like"/>
    <property type="match status" value="1"/>
</dbReference>
<evidence type="ECO:0000256" key="9">
    <source>
        <dbReference type="ARBA" id="ARBA00023157"/>
    </source>
</evidence>
<evidence type="ECO:0000256" key="12">
    <source>
        <dbReference type="PIRSR" id="PIRSR018250-1"/>
    </source>
</evidence>
<dbReference type="UniPathway" id="UPA00033">
    <property type="reaction ID" value="UER00034"/>
</dbReference>
<feature type="binding site" evidence="13">
    <location>
        <begin position="184"/>
        <end position="185"/>
    </location>
    <ligand>
        <name>NAD(+)</name>
        <dbReference type="ChEBI" id="CHEBI:57540"/>
    </ligand>
</feature>
<keyword evidence="17" id="KW-1185">Reference proteome</keyword>
<evidence type="ECO:0000256" key="11">
    <source>
        <dbReference type="ARBA" id="ARBA00047860"/>
    </source>
</evidence>
<dbReference type="Pfam" id="PF05222">
    <property type="entry name" value="AlaDh_PNT_N"/>
    <property type="match status" value="1"/>
</dbReference>
<dbReference type="PANTHER" id="PTHR11133:SF23">
    <property type="entry name" value="SACCHAROPINE DEHYDROGENASE [NAD(+), L-LYSINE-FORMING]"/>
    <property type="match status" value="1"/>
</dbReference>
<feature type="domain" description="Alanine dehydrogenase/pyridine nucleotide transhydrogenase N-terminal" evidence="15">
    <location>
        <begin position="5"/>
        <end position="139"/>
    </location>
</feature>
<dbReference type="InterPro" id="IPR007886">
    <property type="entry name" value="AlaDH/PNT_N"/>
</dbReference>
<dbReference type="SUPFAM" id="SSF51735">
    <property type="entry name" value="NAD(P)-binding Rossmann-fold domains"/>
    <property type="match status" value="1"/>
</dbReference>
<organism evidence="16 17">
    <name type="scientific">Labedaea rhizosphaerae</name>
    <dbReference type="NCBI Taxonomy" id="598644"/>
    <lineage>
        <taxon>Bacteria</taxon>
        <taxon>Bacillati</taxon>
        <taxon>Actinomycetota</taxon>
        <taxon>Actinomycetes</taxon>
        <taxon>Pseudonocardiales</taxon>
        <taxon>Pseudonocardiaceae</taxon>
        <taxon>Labedaea</taxon>
    </lineage>
</organism>
<dbReference type="GO" id="GO:0005737">
    <property type="term" value="C:cytoplasm"/>
    <property type="evidence" value="ECO:0007669"/>
    <property type="project" value="TreeGrafter"/>
</dbReference>
<evidence type="ECO:0000256" key="8">
    <source>
        <dbReference type="ARBA" id="ARBA00023027"/>
    </source>
</evidence>
<dbReference type="EMBL" id="SNXZ01000003">
    <property type="protein sequence ID" value="TDP98199.1"/>
    <property type="molecule type" value="Genomic_DNA"/>
</dbReference>
<feature type="active site" description="Proton donor" evidence="12">
    <location>
        <position position="93"/>
    </location>
</feature>